<evidence type="ECO:0000313" key="2">
    <source>
        <dbReference type="EMBL" id="KAL1835435.1"/>
    </source>
</evidence>
<protein>
    <submittedName>
        <fullName evidence="2">Uncharacterized protein</fullName>
    </submittedName>
</protein>
<name>A0ABR3V1F4_9PEZI</name>
<reference evidence="2 3" key="1">
    <citation type="journal article" date="2024" name="Commun. Biol.">
        <title>Comparative genomic analysis of thermophilic fungi reveals convergent evolutionary adaptations and gene losses.</title>
        <authorList>
            <person name="Steindorff A.S."/>
            <person name="Aguilar-Pontes M.V."/>
            <person name="Robinson A.J."/>
            <person name="Andreopoulos B."/>
            <person name="LaButti K."/>
            <person name="Kuo A."/>
            <person name="Mondo S."/>
            <person name="Riley R."/>
            <person name="Otillar R."/>
            <person name="Haridas S."/>
            <person name="Lipzen A."/>
            <person name="Grimwood J."/>
            <person name="Schmutz J."/>
            <person name="Clum A."/>
            <person name="Reid I.D."/>
            <person name="Moisan M.C."/>
            <person name="Butler G."/>
            <person name="Nguyen T.T.M."/>
            <person name="Dewar K."/>
            <person name="Conant G."/>
            <person name="Drula E."/>
            <person name="Henrissat B."/>
            <person name="Hansel C."/>
            <person name="Singer S."/>
            <person name="Hutchinson M.I."/>
            <person name="de Vries R.P."/>
            <person name="Natvig D.O."/>
            <person name="Powell A.J."/>
            <person name="Tsang A."/>
            <person name="Grigoriev I.V."/>
        </authorList>
    </citation>
    <scope>NUCLEOTIDE SEQUENCE [LARGE SCALE GENOMIC DNA]</scope>
    <source>
        <strain evidence="2 3">ATCC 24622</strain>
    </source>
</reference>
<dbReference type="Proteomes" id="UP001586593">
    <property type="component" value="Unassembled WGS sequence"/>
</dbReference>
<organism evidence="2 3">
    <name type="scientific">Phialemonium thermophilum</name>
    <dbReference type="NCBI Taxonomy" id="223376"/>
    <lineage>
        <taxon>Eukaryota</taxon>
        <taxon>Fungi</taxon>
        <taxon>Dikarya</taxon>
        <taxon>Ascomycota</taxon>
        <taxon>Pezizomycotina</taxon>
        <taxon>Sordariomycetes</taxon>
        <taxon>Sordariomycetidae</taxon>
        <taxon>Cephalothecales</taxon>
        <taxon>Cephalothecaceae</taxon>
        <taxon>Phialemonium</taxon>
    </lineage>
</organism>
<keyword evidence="3" id="KW-1185">Reference proteome</keyword>
<feature type="region of interest" description="Disordered" evidence="1">
    <location>
        <begin position="173"/>
        <end position="198"/>
    </location>
</feature>
<comment type="caution">
    <text evidence="2">The sequence shown here is derived from an EMBL/GenBank/DDBJ whole genome shotgun (WGS) entry which is preliminary data.</text>
</comment>
<evidence type="ECO:0000313" key="3">
    <source>
        <dbReference type="Proteomes" id="UP001586593"/>
    </source>
</evidence>
<gene>
    <name evidence="2" type="ORF">VTK73DRAFT_5653</name>
</gene>
<sequence length="218" mass="22392">MQDQVLDLADLVLGKQGPRELELLEDVRVARQIQGEAALVVGDGVVDVLLLEQEPHDLAAPLHGGDVQGCVAVFVPGVDVDVVGSLGEDVLDDGLLGALDGQVQDRGVLQGPGLRGDGGHARTRARLGRLPDGPGDLRGVTVSQRLDDAELANRLLQRAARPVVDVGARSSAGAGRRWVGGGGGSSKTAAAGGGEGRGQSRILALGRMVLSYGRSRLG</sequence>
<proteinExistence type="predicted"/>
<accession>A0ABR3V1F4</accession>
<dbReference type="EMBL" id="JAZHXJ010003151">
    <property type="protein sequence ID" value="KAL1835435.1"/>
    <property type="molecule type" value="Genomic_DNA"/>
</dbReference>
<feature type="region of interest" description="Disordered" evidence="1">
    <location>
        <begin position="110"/>
        <end position="134"/>
    </location>
</feature>
<evidence type="ECO:0000256" key="1">
    <source>
        <dbReference type="SAM" id="MobiDB-lite"/>
    </source>
</evidence>
<feature type="compositionally biased region" description="Gly residues" evidence="1">
    <location>
        <begin position="178"/>
        <end position="197"/>
    </location>
</feature>